<reference evidence="1" key="2">
    <citation type="journal article" date="2015" name="Fish Shellfish Immunol.">
        <title>Early steps in the European eel (Anguilla anguilla)-Vibrio vulnificus interaction in the gills: Role of the RtxA13 toxin.</title>
        <authorList>
            <person name="Callol A."/>
            <person name="Pajuelo D."/>
            <person name="Ebbesson L."/>
            <person name="Teles M."/>
            <person name="MacKenzie S."/>
            <person name="Amaro C."/>
        </authorList>
    </citation>
    <scope>NUCLEOTIDE SEQUENCE</scope>
</reference>
<organism evidence="1">
    <name type="scientific">Anguilla anguilla</name>
    <name type="common">European freshwater eel</name>
    <name type="synonym">Muraena anguilla</name>
    <dbReference type="NCBI Taxonomy" id="7936"/>
    <lineage>
        <taxon>Eukaryota</taxon>
        <taxon>Metazoa</taxon>
        <taxon>Chordata</taxon>
        <taxon>Craniata</taxon>
        <taxon>Vertebrata</taxon>
        <taxon>Euteleostomi</taxon>
        <taxon>Actinopterygii</taxon>
        <taxon>Neopterygii</taxon>
        <taxon>Teleostei</taxon>
        <taxon>Anguilliformes</taxon>
        <taxon>Anguillidae</taxon>
        <taxon>Anguilla</taxon>
    </lineage>
</organism>
<name>A0A0E9URR8_ANGAN</name>
<dbReference type="EMBL" id="GBXM01026558">
    <property type="protein sequence ID" value="JAH82019.1"/>
    <property type="molecule type" value="Transcribed_RNA"/>
</dbReference>
<proteinExistence type="predicted"/>
<dbReference type="EMBL" id="GBXM01028087">
    <property type="protein sequence ID" value="JAH80490.1"/>
    <property type="molecule type" value="Transcribed_RNA"/>
</dbReference>
<evidence type="ECO:0000313" key="1">
    <source>
        <dbReference type="EMBL" id="JAH67880.1"/>
    </source>
</evidence>
<accession>A0A0E9URR8</accession>
<reference evidence="1" key="1">
    <citation type="submission" date="2014-11" db="EMBL/GenBank/DDBJ databases">
        <authorList>
            <person name="Amaro Gonzalez C."/>
        </authorList>
    </citation>
    <scope>NUCLEOTIDE SEQUENCE</scope>
</reference>
<dbReference type="AlphaFoldDB" id="A0A0E9URR8"/>
<sequence>MIAYSLVAMQYSKLVNLELDRYTLESKALVSQRRSLSFFPCYIML</sequence>
<dbReference type="EMBL" id="GBXM01040697">
    <property type="protein sequence ID" value="JAH67880.1"/>
    <property type="molecule type" value="Transcribed_RNA"/>
</dbReference>
<protein>
    <submittedName>
        <fullName evidence="1">Uncharacterized protein</fullName>
    </submittedName>
</protein>